<feature type="transmembrane region" description="Helical" evidence="7">
    <location>
        <begin position="48"/>
        <end position="70"/>
    </location>
</feature>
<feature type="transmembrane region" description="Helical" evidence="7">
    <location>
        <begin position="165"/>
        <end position="183"/>
    </location>
</feature>
<feature type="transmembrane region" description="Helical" evidence="7">
    <location>
        <begin position="226"/>
        <end position="248"/>
    </location>
</feature>
<evidence type="ECO:0000256" key="2">
    <source>
        <dbReference type="ARBA" id="ARBA00022475"/>
    </source>
</evidence>
<protein>
    <recommendedName>
        <fullName evidence="7">Phosphatidylglycerol--prolipoprotein diacylglyceryl transferase</fullName>
        <ecNumber evidence="7">2.5.1.145</ecNumber>
    </recommendedName>
</protein>
<keyword evidence="3 7" id="KW-0808">Transferase</keyword>
<dbReference type="GO" id="GO:0005886">
    <property type="term" value="C:plasma membrane"/>
    <property type="evidence" value="ECO:0007669"/>
    <property type="project" value="UniProtKB-SubCell"/>
</dbReference>
<feature type="transmembrane region" description="Helical" evidence="7">
    <location>
        <begin position="195"/>
        <end position="214"/>
    </location>
</feature>
<keyword evidence="6 7" id="KW-0472">Membrane</keyword>
<comment type="subcellular location">
    <subcellularLocation>
        <location evidence="7">Cell membrane</location>
        <topology evidence="7">Multi-pass membrane protein</topology>
    </subcellularLocation>
</comment>
<dbReference type="HAMAP" id="MF_01147">
    <property type="entry name" value="Lgt"/>
    <property type="match status" value="1"/>
</dbReference>
<keyword evidence="8" id="KW-0449">Lipoprotein</keyword>
<evidence type="ECO:0000256" key="5">
    <source>
        <dbReference type="ARBA" id="ARBA00022989"/>
    </source>
</evidence>
<feature type="binding site" evidence="7">
    <location>
        <position position="134"/>
    </location>
    <ligand>
        <name>a 1,2-diacyl-sn-glycero-3-phospho-(1'-sn-glycerol)</name>
        <dbReference type="ChEBI" id="CHEBI:64716"/>
    </ligand>
</feature>
<dbReference type="PANTHER" id="PTHR30589:SF0">
    <property type="entry name" value="PHOSPHATIDYLGLYCEROL--PROLIPOPROTEIN DIACYLGLYCERYL TRANSFERASE"/>
    <property type="match status" value="1"/>
</dbReference>
<comment type="catalytic activity">
    <reaction evidence="7">
        <text>L-cysteinyl-[prolipoprotein] + a 1,2-diacyl-sn-glycero-3-phospho-(1'-sn-glycerol) = an S-1,2-diacyl-sn-glyceryl-L-cysteinyl-[prolipoprotein] + sn-glycerol 1-phosphate + H(+)</text>
        <dbReference type="Rhea" id="RHEA:56712"/>
        <dbReference type="Rhea" id="RHEA-COMP:14679"/>
        <dbReference type="Rhea" id="RHEA-COMP:14680"/>
        <dbReference type="ChEBI" id="CHEBI:15378"/>
        <dbReference type="ChEBI" id="CHEBI:29950"/>
        <dbReference type="ChEBI" id="CHEBI:57685"/>
        <dbReference type="ChEBI" id="CHEBI:64716"/>
        <dbReference type="ChEBI" id="CHEBI:140658"/>
        <dbReference type="EC" id="2.5.1.145"/>
    </reaction>
</comment>
<comment type="similarity">
    <text evidence="1 7">Belongs to the Lgt family.</text>
</comment>
<comment type="pathway">
    <text evidence="7">Protein modification; lipoprotein biosynthesis (diacylglyceryl transfer).</text>
</comment>
<dbReference type="PANTHER" id="PTHR30589">
    <property type="entry name" value="PROLIPOPROTEIN DIACYLGLYCERYL TRANSFERASE"/>
    <property type="match status" value="1"/>
</dbReference>
<dbReference type="Proteomes" id="UP000230292">
    <property type="component" value="Unassembled WGS sequence"/>
</dbReference>
<dbReference type="GO" id="GO:0008961">
    <property type="term" value="F:phosphatidylglycerol-prolipoprotein diacylglyceryl transferase activity"/>
    <property type="evidence" value="ECO:0007669"/>
    <property type="project" value="UniProtKB-UniRule"/>
</dbReference>
<feature type="transmembrane region" description="Helical" evidence="7">
    <location>
        <begin position="119"/>
        <end position="141"/>
    </location>
</feature>
<gene>
    <name evidence="7 8" type="primary">lgt</name>
    <name evidence="8" type="ORF">COW24_02375</name>
</gene>
<accession>A0A2M7H470</accession>
<sequence>MIPYFQLIKFEVGPVPINVWGLLVAAGILAGLMVAVKETKRRGLNVESLLDLTFWSVLMALIGARLFFVLTELGRYTDDPIGVFRIWEGGMSINGGFIGAVIAAIVFSKIRHLSFFEYAEVAVFGLPVGLMIGRLGCALIFDHPGKITNFFLGQNYSDGIARHNHGLYLSINGAIMALIFFTLHKQKPDRPTGFYTAFFLIWYGSVRIFLDFFRAYDIPGYTDARFFSLTGAQYVGVVMIVLGLGVWYRVTQKKTDYRPHATKKT</sequence>
<dbReference type="GO" id="GO:0042158">
    <property type="term" value="P:lipoprotein biosynthetic process"/>
    <property type="evidence" value="ECO:0007669"/>
    <property type="project" value="UniProtKB-UniRule"/>
</dbReference>
<evidence type="ECO:0000256" key="3">
    <source>
        <dbReference type="ARBA" id="ARBA00022679"/>
    </source>
</evidence>
<evidence type="ECO:0000256" key="1">
    <source>
        <dbReference type="ARBA" id="ARBA00007150"/>
    </source>
</evidence>
<keyword evidence="4 7" id="KW-0812">Transmembrane</keyword>
<dbReference type="EMBL" id="PFGC01000030">
    <property type="protein sequence ID" value="PIW37025.1"/>
    <property type="molecule type" value="Genomic_DNA"/>
</dbReference>
<reference evidence="8 9" key="1">
    <citation type="submission" date="2017-09" db="EMBL/GenBank/DDBJ databases">
        <title>Depth-based differentiation of microbial function through sediment-hosted aquifers and enrichment of novel symbionts in the deep terrestrial subsurface.</title>
        <authorList>
            <person name="Probst A.J."/>
            <person name="Ladd B."/>
            <person name="Jarett J.K."/>
            <person name="Geller-Mcgrath D.E."/>
            <person name="Sieber C.M."/>
            <person name="Emerson J.B."/>
            <person name="Anantharaman K."/>
            <person name="Thomas B.C."/>
            <person name="Malmstrom R."/>
            <person name="Stieglmeier M."/>
            <person name="Klingl A."/>
            <person name="Woyke T."/>
            <person name="Ryan C.M."/>
            <person name="Banfield J.F."/>
        </authorList>
    </citation>
    <scope>NUCLEOTIDE SEQUENCE [LARGE SCALE GENOMIC DNA]</scope>
    <source>
        <strain evidence="8">CG15_BIG_FIL_POST_REV_8_21_14_020_45_12</strain>
    </source>
</reference>
<dbReference type="UniPathway" id="UPA00664"/>
<dbReference type="EC" id="2.5.1.145" evidence="7"/>
<evidence type="ECO:0000256" key="4">
    <source>
        <dbReference type="ARBA" id="ARBA00022692"/>
    </source>
</evidence>
<comment type="caution">
    <text evidence="8">The sequence shown here is derived from an EMBL/GenBank/DDBJ whole genome shotgun (WGS) entry which is preliminary data.</text>
</comment>
<proteinExistence type="inferred from homology"/>
<feature type="transmembrane region" description="Helical" evidence="7">
    <location>
        <begin position="17"/>
        <end position="36"/>
    </location>
</feature>
<name>A0A2M7H470_9BACT</name>
<evidence type="ECO:0000313" key="9">
    <source>
        <dbReference type="Proteomes" id="UP000230292"/>
    </source>
</evidence>
<dbReference type="InterPro" id="IPR001640">
    <property type="entry name" value="Lgt"/>
</dbReference>
<comment type="function">
    <text evidence="7">Catalyzes the transfer of the diacylglyceryl group from phosphatidylglycerol to the sulfhydryl group of the N-terminal cysteine of a prolipoprotein, the first step in the formation of mature lipoproteins.</text>
</comment>
<dbReference type="Pfam" id="PF01790">
    <property type="entry name" value="LGT"/>
    <property type="match status" value="1"/>
</dbReference>
<keyword evidence="2 7" id="KW-1003">Cell membrane</keyword>
<evidence type="ECO:0000256" key="6">
    <source>
        <dbReference type="ARBA" id="ARBA00023136"/>
    </source>
</evidence>
<feature type="transmembrane region" description="Helical" evidence="7">
    <location>
        <begin position="90"/>
        <end position="107"/>
    </location>
</feature>
<evidence type="ECO:0000313" key="8">
    <source>
        <dbReference type="EMBL" id="PIW37025.1"/>
    </source>
</evidence>
<dbReference type="NCBIfam" id="TIGR00544">
    <property type="entry name" value="lgt"/>
    <property type="match status" value="1"/>
</dbReference>
<organism evidence="8 9">
    <name type="scientific">Candidatus Kerfeldbacteria bacterium CG15_BIG_FIL_POST_REV_8_21_14_020_45_12</name>
    <dbReference type="NCBI Taxonomy" id="2014247"/>
    <lineage>
        <taxon>Bacteria</taxon>
        <taxon>Candidatus Kerfeldiibacteriota</taxon>
    </lineage>
</organism>
<evidence type="ECO:0000256" key="7">
    <source>
        <dbReference type="HAMAP-Rule" id="MF_01147"/>
    </source>
</evidence>
<dbReference type="AlphaFoldDB" id="A0A2M7H470"/>
<keyword evidence="5 7" id="KW-1133">Transmembrane helix</keyword>